<dbReference type="InterPro" id="IPR008280">
    <property type="entry name" value="Tub_FtsZ_C"/>
</dbReference>
<keyword evidence="10" id="KW-0862">Zinc</keyword>
<dbReference type="PANTHER" id="PTHR11588">
    <property type="entry name" value="TUBULIN"/>
    <property type="match status" value="1"/>
</dbReference>
<comment type="subcellular location">
    <subcellularLocation>
        <location evidence="2">Cytoplasm</location>
        <location evidence="2">Cytoskeleton</location>
    </subcellularLocation>
</comment>
<keyword evidence="13" id="KW-0206">Cytoskeleton</keyword>
<dbReference type="Pfam" id="PF00091">
    <property type="entry name" value="Tubulin"/>
    <property type="match status" value="1"/>
</dbReference>
<protein>
    <recommendedName>
        <fullName evidence="16">Tubulin beta chain</fullName>
    </recommendedName>
</protein>
<evidence type="ECO:0000256" key="7">
    <source>
        <dbReference type="ARBA" id="ARBA00022723"/>
    </source>
</evidence>
<dbReference type="FunFam" id="1.10.287.600:FF:000002">
    <property type="entry name" value="Tubulin beta chain"/>
    <property type="match status" value="1"/>
</dbReference>
<dbReference type="Gene3D" id="1.10.287.600">
    <property type="entry name" value="Helix hairpin bin"/>
    <property type="match status" value="1"/>
</dbReference>
<organism evidence="19 20">
    <name type="scientific">Miscanthus lutarioriparius</name>
    <dbReference type="NCBI Taxonomy" id="422564"/>
    <lineage>
        <taxon>Eukaryota</taxon>
        <taxon>Viridiplantae</taxon>
        <taxon>Streptophyta</taxon>
        <taxon>Embryophyta</taxon>
        <taxon>Tracheophyta</taxon>
        <taxon>Spermatophyta</taxon>
        <taxon>Magnoliopsida</taxon>
        <taxon>Liliopsida</taxon>
        <taxon>Poales</taxon>
        <taxon>Poaceae</taxon>
        <taxon>PACMAD clade</taxon>
        <taxon>Panicoideae</taxon>
        <taxon>Andropogonodae</taxon>
        <taxon>Andropogoneae</taxon>
        <taxon>Saccharinae</taxon>
        <taxon>Miscanthus</taxon>
    </lineage>
</organism>
<dbReference type="FunFam" id="3.40.50.1440:FF:000015">
    <property type="entry name" value="Tubulin beta class I"/>
    <property type="match status" value="1"/>
</dbReference>
<evidence type="ECO:0000256" key="15">
    <source>
        <dbReference type="PROSITE-ProRule" id="PRU01343"/>
    </source>
</evidence>
<dbReference type="PRINTS" id="PR01163">
    <property type="entry name" value="BETATUBULIN"/>
</dbReference>
<dbReference type="Gene3D" id="3.30.1330.20">
    <property type="entry name" value="Tubulin/FtsZ, C-terminal domain"/>
    <property type="match status" value="1"/>
</dbReference>
<dbReference type="GO" id="GO:0005200">
    <property type="term" value="F:structural constituent of cytoskeleton"/>
    <property type="evidence" value="ECO:0007669"/>
    <property type="project" value="InterPro"/>
</dbReference>
<dbReference type="FunFam" id="3.30.1330.20:FF:000002">
    <property type="entry name" value="Tubulin beta chain"/>
    <property type="match status" value="1"/>
</dbReference>
<evidence type="ECO:0000256" key="1">
    <source>
        <dbReference type="ARBA" id="ARBA00001946"/>
    </source>
</evidence>
<dbReference type="PROSITE" id="PS51999">
    <property type="entry name" value="ZF_GRF"/>
    <property type="match status" value="1"/>
</dbReference>
<evidence type="ECO:0000256" key="12">
    <source>
        <dbReference type="ARBA" id="ARBA00023134"/>
    </source>
</evidence>
<keyword evidence="12 16" id="KW-0342">GTP-binding</keyword>
<evidence type="ECO:0000256" key="8">
    <source>
        <dbReference type="ARBA" id="ARBA00022741"/>
    </source>
</evidence>
<proteinExistence type="inferred from homology"/>
<dbReference type="InterPro" id="IPR037103">
    <property type="entry name" value="Tubulin/FtsZ-like_C"/>
</dbReference>
<dbReference type="PRINTS" id="PR01161">
    <property type="entry name" value="TUBULIN"/>
</dbReference>
<dbReference type="GO" id="GO:0007017">
    <property type="term" value="P:microtubule-based process"/>
    <property type="evidence" value="ECO:0007669"/>
    <property type="project" value="InterPro"/>
</dbReference>
<keyword evidence="7" id="KW-0479">Metal-binding</keyword>
<evidence type="ECO:0000256" key="6">
    <source>
        <dbReference type="ARBA" id="ARBA00022701"/>
    </source>
</evidence>
<comment type="cofactor">
    <cofactor evidence="1">
        <name>Mg(2+)</name>
        <dbReference type="ChEBI" id="CHEBI:18420"/>
    </cofactor>
</comment>
<evidence type="ECO:0000256" key="10">
    <source>
        <dbReference type="ARBA" id="ARBA00022833"/>
    </source>
</evidence>
<keyword evidence="20" id="KW-1185">Reference proteome</keyword>
<name>A0A811MIP4_9POAL</name>
<keyword evidence="11" id="KW-0460">Magnesium</keyword>
<dbReference type="CDD" id="cd02187">
    <property type="entry name" value="beta_tubulin"/>
    <property type="match status" value="1"/>
</dbReference>
<evidence type="ECO:0000256" key="4">
    <source>
        <dbReference type="ARBA" id="ARBA00011747"/>
    </source>
</evidence>
<dbReference type="SUPFAM" id="SSF55307">
    <property type="entry name" value="Tubulin C-terminal domain-like"/>
    <property type="match status" value="1"/>
</dbReference>
<dbReference type="SMART" id="SM00865">
    <property type="entry name" value="Tubulin_C"/>
    <property type="match status" value="1"/>
</dbReference>
<dbReference type="OrthoDB" id="732292at2759"/>
<dbReference type="GO" id="GO:0008270">
    <property type="term" value="F:zinc ion binding"/>
    <property type="evidence" value="ECO:0007669"/>
    <property type="project" value="UniProtKB-KW"/>
</dbReference>
<reference evidence="19" key="1">
    <citation type="submission" date="2020-10" db="EMBL/GenBank/DDBJ databases">
        <authorList>
            <person name="Han B."/>
            <person name="Lu T."/>
            <person name="Zhao Q."/>
            <person name="Huang X."/>
            <person name="Zhao Y."/>
        </authorList>
    </citation>
    <scope>NUCLEOTIDE SEQUENCE</scope>
</reference>
<keyword evidence="6 16" id="KW-0493">Microtubule</keyword>
<dbReference type="InterPro" id="IPR000217">
    <property type="entry name" value="Tubulin"/>
</dbReference>
<dbReference type="SUPFAM" id="SSF52490">
    <property type="entry name" value="Tubulin nucleotide-binding domain-like"/>
    <property type="match status" value="1"/>
</dbReference>
<dbReference type="SMART" id="SM00864">
    <property type="entry name" value="Tubulin"/>
    <property type="match status" value="1"/>
</dbReference>
<accession>A0A811MIP4</accession>
<dbReference type="Proteomes" id="UP000604825">
    <property type="component" value="Unassembled WGS sequence"/>
</dbReference>
<dbReference type="GO" id="GO:0003924">
    <property type="term" value="F:GTPase activity"/>
    <property type="evidence" value="ECO:0007669"/>
    <property type="project" value="InterPro"/>
</dbReference>
<evidence type="ECO:0000256" key="3">
    <source>
        <dbReference type="ARBA" id="ARBA00009636"/>
    </source>
</evidence>
<dbReference type="EMBL" id="CAJGYO010000001">
    <property type="protein sequence ID" value="CAD6206051.1"/>
    <property type="molecule type" value="Genomic_DNA"/>
</dbReference>
<dbReference type="InterPro" id="IPR003008">
    <property type="entry name" value="Tubulin_FtsZ_GTPase"/>
</dbReference>
<dbReference type="AlphaFoldDB" id="A0A811MIP4"/>
<dbReference type="GO" id="GO:0005874">
    <property type="term" value="C:microtubule"/>
    <property type="evidence" value="ECO:0007669"/>
    <property type="project" value="UniProtKB-KW"/>
</dbReference>
<comment type="similarity">
    <text evidence="3 16">Belongs to the tubulin family.</text>
</comment>
<evidence type="ECO:0000313" key="19">
    <source>
        <dbReference type="EMBL" id="CAD6206051.1"/>
    </source>
</evidence>
<comment type="subunit">
    <text evidence="4 16">Dimer of alpha and beta chains. A typical microtubule is a hollow water-filled tube with an outer diameter of 25 nm and an inner diameter of 15 nM. Alpha-beta heterodimers associate head-to-tail to form protofilaments running lengthwise along the microtubule wall with the beta-tubulin subunit facing the microtubule plus end conferring a structural polarity. Microtubules usually have 13 protofilaments but different protofilament numbers can be found in some organisms and specialized cells.</text>
</comment>
<sequence length="452" mass="50849">MASSSHSTLFGAPHPASSSLDPYRDQAGFLPLVPCHKCGTVFIGRVSQKPGSKGKRFYKCPLLEHTDFACGVYYFEEQYINYLVAKGVLPRACSQVRVQGAMALEVMREGNDKEKAYQGFEFFLALVVRLEIWVSVLSGFQVCHSLGGGTGSGMGTLLISKIREEYPDRMMLTFSVFPSPKVSDTVVEPYNATLSVHQLVENADECMVLDNEALYDICFRTLKLTNPSFGDLNHLISATMSGVTCCLRFPGQLNSDLRKLAVNLIPFPRLHFFMVGFAPLTSRGSQQYRALTVPELTQQMWDAKNMMCAADPRHGRYLTASAMFRGKMSTKEVDEQMINVQNKNSSYFVEWIPNNVKSSVCDIPPVGLSMASTFVGNSTSIQEMFRRVSEQFTAMFRRKAFLHWYTSEGMDEMEFTEAESNMNDLVAEYQQYQDATAEEYDEEEQDGEEEHA</sequence>
<keyword evidence="8 16" id="KW-0547">Nucleotide-binding</keyword>
<feature type="compositionally biased region" description="Acidic residues" evidence="17">
    <location>
        <begin position="436"/>
        <end position="452"/>
    </location>
</feature>
<evidence type="ECO:0000256" key="16">
    <source>
        <dbReference type="RuleBase" id="RU000352"/>
    </source>
</evidence>
<comment type="function">
    <text evidence="14 16">Tubulin is the major constituent of microtubules, a cylinder consisting of laterally associated linear protofilaments composed of alpha- and beta-tubulin heterodimers. Microtubules grow by the addition of GTP-tubulin dimers to the microtubule end, where a stabilizing cap forms. Below the cap, tubulin dimers are in GDP-bound state, owing to GTPase activity of alpha-tubulin.</text>
</comment>
<feature type="region of interest" description="Disordered" evidence="17">
    <location>
        <begin position="431"/>
        <end position="452"/>
    </location>
</feature>
<gene>
    <name evidence="19" type="ORF">NCGR_LOCUS3802</name>
</gene>
<keyword evidence="5" id="KW-0963">Cytoplasm</keyword>
<dbReference type="InterPro" id="IPR017975">
    <property type="entry name" value="Tubulin_CS"/>
</dbReference>
<evidence type="ECO:0000256" key="5">
    <source>
        <dbReference type="ARBA" id="ARBA00022490"/>
    </source>
</evidence>
<evidence type="ECO:0000313" key="20">
    <source>
        <dbReference type="Proteomes" id="UP000604825"/>
    </source>
</evidence>
<dbReference type="InterPro" id="IPR018316">
    <property type="entry name" value="Tubulin/FtsZ_2-layer-sand-dom"/>
</dbReference>
<evidence type="ECO:0000256" key="13">
    <source>
        <dbReference type="ARBA" id="ARBA00023212"/>
    </source>
</evidence>
<dbReference type="InterPro" id="IPR002453">
    <property type="entry name" value="Beta_tubulin"/>
</dbReference>
<dbReference type="GO" id="GO:0005525">
    <property type="term" value="F:GTP binding"/>
    <property type="evidence" value="ECO:0007669"/>
    <property type="project" value="UniProtKB-UniRule"/>
</dbReference>
<comment type="caution">
    <text evidence="19">The sequence shown here is derived from an EMBL/GenBank/DDBJ whole genome shotgun (WGS) entry which is preliminary data.</text>
</comment>
<evidence type="ECO:0000259" key="18">
    <source>
        <dbReference type="PROSITE" id="PS51999"/>
    </source>
</evidence>
<evidence type="ECO:0000256" key="9">
    <source>
        <dbReference type="ARBA" id="ARBA00022771"/>
    </source>
</evidence>
<dbReference type="InterPro" id="IPR036525">
    <property type="entry name" value="Tubulin/FtsZ_GTPase_sf"/>
</dbReference>
<keyword evidence="9 15" id="KW-0863">Zinc-finger</keyword>
<dbReference type="PROSITE" id="PS00227">
    <property type="entry name" value="TUBULIN"/>
    <property type="match status" value="1"/>
</dbReference>
<evidence type="ECO:0000256" key="2">
    <source>
        <dbReference type="ARBA" id="ARBA00004245"/>
    </source>
</evidence>
<dbReference type="InterPro" id="IPR023123">
    <property type="entry name" value="Tubulin_C"/>
</dbReference>
<dbReference type="Pfam" id="PF03953">
    <property type="entry name" value="Tubulin_C"/>
    <property type="match status" value="1"/>
</dbReference>
<dbReference type="Gene3D" id="3.40.50.1440">
    <property type="entry name" value="Tubulin/FtsZ, GTPase domain"/>
    <property type="match status" value="1"/>
</dbReference>
<feature type="domain" description="GRF-type" evidence="18">
    <location>
        <begin position="35"/>
        <end position="79"/>
    </location>
</feature>
<evidence type="ECO:0000256" key="14">
    <source>
        <dbReference type="ARBA" id="ARBA00034296"/>
    </source>
</evidence>
<evidence type="ECO:0000256" key="17">
    <source>
        <dbReference type="SAM" id="MobiDB-lite"/>
    </source>
</evidence>
<evidence type="ECO:0000256" key="11">
    <source>
        <dbReference type="ARBA" id="ARBA00022842"/>
    </source>
</evidence>
<dbReference type="InterPro" id="IPR010666">
    <property type="entry name" value="Znf_GRF"/>
</dbReference>